<dbReference type="EMBL" id="JAUJQS010000021">
    <property type="protein sequence ID" value="MDN7567855.1"/>
    <property type="molecule type" value="Genomic_DNA"/>
</dbReference>
<dbReference type="AlphaFoldDB" id="A0AAP4VJJ5"/>
<organism evidence="1 2">
    <name type="scientific">Burkholderia contaminans</name>
    <dbReference type="NCBI Taxonomy" id="488447"/>
    <lineage>
        <taxon>Bacteria</taxon>
        <taxon>Pseudomonadati</taxon>
        <taxon>Pseudomonadota</taxon>
        <taxon>Betaproteobacteria</taxon>
        <taxon>Burkholderiales</taxon>
        <taxon>Burkholderiaceae</taxon>
        <taxon>Burkholderia</taxon>
        <taxon>Burkholderia cepacia complex</taxon>
    </lineage>
</organism>
<gene>
    <name evidence="1" type="ORF">QZM56_25425</name>
</gene>
<protein>
    <submittedName>
        <fullName evidence="1">Uncharacterized protein</fullName>
    </submittedName>
</protein>
<sequence>MSEILYRGFYNNWAIYRANRAYWFGRFWSKHKGGGDWSKADDSYRRRYKPYLSDRFNNGVFFLDGNPIFNLWNVETGKVARVVQLEAEGDDDRYFSSFTQKIEMAPIGHEEIQPLDELVVILVLSTGLVEQAVGELREWLR</sequence>
<reference evidence="1" key="1">
    <citation type="submission" date="2023-07" db="EMBL/GenBank/DDBJ databases">
        <title>A collection of bacterial strains from the Burkholderia cepacia Research Laboratory and Repository.</title>
        <authorList>
            <person name="Lipuma J."/>
            <person name="Spilker T."/>
            <person name="Caverly L."/>
        </authorList>
    </citation>
    <scope>NUCLEOTIDE SEQUENCE</scope>
    <source>
        <strain evidence="1">AU44979</strain>
    </source>
</reference>
<accession>A0AAP4VJJ5</accession>
<comment type="caution">
    <text evidence="1">The sequence shown here is derived from an EMBL/GenBank/DDBJ whole genome shotgun (WGS) entry which is preliminary data.</text>
</comment>
<proteinExistence type="predicted"/>
<name>A0AAP4VJJ5_9BURK</name>
<dbReference type="RefSeq" id="WP_175843854.1">
    <property type="nucleotide sequence ID" value="NZ_CADEVJ010000009.1"/>
</dbReference>
<dbReference type="Proteomes" id="UP001172109">
    <property type="component" value="Unassembled WGS sequence"/>
</dbReference>
<evidence type="ECO:0000313" key="2">
    <source>
        <dbReference type="Proteomes" id="UP001172109"/>
    </source>
</evidence>
<evidence type="ECO:0000313" key="1">
    <source>
        <dbReference type="EMBL" id="MDN7567855.1"/>
    </source>
</evidence>